<accession>A0A553GV03</accession>
<organism evidence="3 4">
    <name type="scientific">Pseudomonas mangiferae</name>
    <dbReference type="NCBI Taxonomy" id="2593654"/>
    <lineage>
        <taxon>Bacteria</taxon>
        <taxon>Pseudomonadati</taxon>
        <taxon>Pseudomonadota</taxon>
        <taxon>Gammaproteobacteria</taxon>
        <taxon>Pseudomonadales</taxon>
        <taxon>Pseudomonadaceae</taxon>
        <taxon>Pseudomonas</taxon>
    </lineage>
</organism>
<evidence type="ECO:0000313" key="3">
    <source>
        <dbReference type="EMBL" id="TRX73309.1"/>
    </source>
</evidence>
<dbReference type="AlphaFoldDB" id="A0A553GV03"/>
<keyword evidence="2" id="KW-0732">Signal</keyword>
<evidence type="ECO:0000313" key="4">
    <source>
        <dbReference type="Proteomes" id="UP000315235"/>
    </source>
</evidence>
<protein>
    <submittedName>
        <fullName evidence="3">Uncharacterized protein</fullName>
    </submittedName>
</protein>
<dbReference type="Proteomes" id="UP000315235">
    <property type="component" value="Unassembled WGS sequence"/>
</dbReference>
<sequence>MNKVSIGLLALCLAGTALAAESPAWLQPRSGPGSPGTATPQAPAQPPAPTPPRTPSGNPPLLRNGGGPPAATPERPASQPATGIPADNRSPTPPTPSSD</sequence>
<feature type="signal peptide" evidence="2">
    <location>
        <begin position="1"/>
        <end position="19"/>
    </location>
</feature>
<dbReference type="EMBL" id="VJOY01000017">
    <property type="protein sequence ID" value="TRX73309.1"/>
    <property type="molecule type" value="Genomic_DNA"/>
</dbReference>
<reference evidence="3 4" key="1">
    <citation type="submission" date="2019-07" db="EMBL/GenBank/DDBJ databases">
        <title>Pseudomonas mangiferae sp. nov., isolated from bark of mango tree in Thailand.</title>
        <authorList>
            <person name="Srisuk N."/>
            <person name="Anurat P."/>
        </authorList>
    </citation>
    <scope>NUCLEOTIDE SEQUENCE [LARGE SCALE GENOMIC DNA]</scope>
    <source>
        <strain evidence="3 4">DMKU_BBB3-04</strain>
    </source>
</reference>
<feature type="compositionally biased region" description="Low complexity" evidence="1">
    <location>
        <begin position="28"/>
        <end position="42"/>
    </location>
</feature>
<proteinExistence type="predicted"/>
<name>A0A553GV03_9PSED</name>
<dbReference type="RefSeq" id="WP_143489854.1">
    <property type="nucleotide sequence ID" value="NZ_VJOY01000017.1"/>
</dbReference>
<keyword evidence="4" id="KW-1185">Reference proteome</keyword>
<feature type="region of interest" description="Disordered" evidence="1">
    <location>
        <begin position="24"/>
        <end position="99"/>
    </location>
</feature>
<feature type="chain" id="PRO_5022041532" evidence="2">
    <location>
        <begin position="20"/>
        <end position="99"/>
    </location>
</feature>
<evidence type="ECO:0000256" key="2">
    <source>
        <dbReference type="SAM" id="SignalP"/>
    </source>
</evidence>
<feature type="compositionally biased region" description="Pro residues" evidence="1">
    <location>
        <begin position="43"/>
        <end position="58"/>
    </location>
</feature>
<evidence type="ECO:0000256" key="1">
    <source>
        <dbReference type="SAM" id="MobiDB-lite"/>
    </source>
</evidence>
<gene>
    <name evidence="3" type="ORF">FM069_18530</name>
</gene>
<comment type="caution">
    <text evidence="3">The sequence shown here is derived from an EMBL/GenBank/DDBJ whole genome shotgun (WGS) entry which is preliminary data.</text>
</comment>